<dbReference type="EMBL" id="JAGPNK010000009">
    <property type="protein sequence ID" value="KAH7313350.1"/>
    <property type="molecule type" value="Genomic_DNA"/>
</dbReference>
<dbReference type="AlphaFoldDB" id="A0A8K0WNU4"/>
<accession>A0A8K0WNU4</accession>
<sequence>MLYKPHYYATTDTCQRKGRSGSHYEPRSAPNEHWENHPNEQDVLGCVPFGYRHPATNIFEARLPACLPACICSSPSQQKGRLMNPNHTRCGMHMNVDPHAIITPVPHPSLPLPLPLPLSLPLLLPPLSALCASKLFSLPLHWCKPHILGVSNLAFPWRAATPCRRPAPSPPGLGAVKPNTSTVLKHRETRTRAGTITVDESQRLCLADRSYHPSCLP</sequence>
<evidence type="ECO:0000313" key="2">
    <source>
        <dbReference type="EMBL" id="KAH7313350.1"/>
    </source>
</evidence>
<dbReference type="Proteomes" id="UP000813444">
    <property type="component" value="Unassembled WGS sequence"/>
</dbReference>
<feature type="region of interest" description="Disordered" evidence="1">
    <location>
        <begin position="14"/>
        <end position="37"/>
    </location>
</feature>
<evidence type="ECO:0000256" key="1">
    <source>
        <dbReference type="SAM" id="MobiDB-lite"/>
    </source>
</evidence>
<keyword evidence="3" id="KW-1185">Reference proteome</keyword>
<proteinExistence type="predicted"/>
<protein>
    <submittedName>
        <fullName evidence="2">Uncharacterized protein</fullName>
    </submittedName>
</protein>
<name>A0A8K0WNU4_9HYPO</name>
<comment type="caution">
    <text evidence="2">The sequence shown here is derived from an EMBL/GenBank/DDBJ whole genome shotgun (WGS) entry which is preliminary data.</text>
</comment>
<reference evidence="2" key="1">
    <citation type="journal article" date="2021" name="Nat. Commun.">
        <title>Genetic determinants of endophytism in the Arabidopsis root mycobiome.</title>
        <authorList>
            <person name="Mesny F."/>
            <person name="Miyauchi S."/>
            <person name="Thiergart T."/>
            <person name="Pickel B."/>
            <person name="Atanasova L."/>
            <person name="Karlsson M."/>
            <person name="Huettel B."/>
            <person name="Barry K.W."/>
            <person name="Haridas S."/>
            <person name="Chen C."/>
            <person name="Bauer D."/>
            <person name="Andreopoulos W."/>
            <person name="Pangilinan J."/>
            <person name="LaButti K."/>
            <person name="Riley R."/>
            <person name="Lipzen A."/>
            <person name="Clum A."/>
            <person name="Drula E."/>
            <person name="Henrissat B."/>
            <person name="Kohler A."/>
            <person name="Grigoriev I.V."/>
            <person name="Martin F.M."/>
            <person name="Hacquard S."/>
        </authorList>
    </citation>
    <scope>NUCLEOTIDE SEQUENCE</scope>
    <source>
        <strain evidence="2">MPI-CAGE-CH-0235</strain>
    </source>
</reference>
<feature type="compositionally biased region" description="Basic and acidic residues" evidence="1">
    <location>
        <begin position="22"/>
        <end position="37"/>
    </location>
</feature>
<organism evidence="2 3">
    <name type="scientific">Stachybotrys elegans</name>
    <dbReference type="NCBI Taxonomy" id="80388"/>
    <lineage>
        <taxon>Eukaryota</taxon>
        <taxon>Fungi</taxon>
        <taxon>Dikarya</taxon>
        <taxon>Ascomycota</taxon>
        <taxon>Pezizomycotina</taxon>
        <taxon>Sordariomycetes</taxon>
        <taxon>Hypocreomycetidae</taxon>
        <taxon>Hypocreales</taxon>
        <taxon>Stachybotryaceae</taxon>
        <taxon>Stachybotrys</taxon>
    </lineage>
</organism>
<evidence type="ECO:0000313" key="3">
    <source>
        <dbReference type="Proteomes" id="UP000813444"/>
    </source>
</evidence>
<gene>
    <name evidence="2" type="ORF">B0I35DRAFT_271105</name>
</gene>